<dbReference type="InterPro" id="IPR024370">
    <property type="entry name" value="PBP_domain"/>
</dbReference>
<reference evidence="6 7" key="1">
    <citation type="submission" date="2020-04" db="EMBL/GenBank/DDBJ databases">
        <authorList>
            <consortium name="Genoscope - CEA"/>
            <person name="William W."/>
        </authorList>
    </citation>
    <scope>NUCLEOTIDE SEQUENCE [LARGE SCALE GENOMIC DNA]</scope>
    <source>
        <strain evidence="6 7">SG7</strain>
    </source>
</reference>
<dbReference type="CDD" id="cd13565">
    <property type="entry name" value="PBP2_PstS"/>
    <property type="match status" value="1"/>
</dbReference>
<protein>
    <recommendedName>
        <fullName evidence="4">Phosphate-binding protein</fullName>
    </recommendedName>
</protein>
<dbReference type="GO" id="GO:0043190">
    <property type="term" value="C:ATP-binding cassette (ABC) transporter complex"/>
    <property type="evidence" value="ECO:0007669"/>
    <property type="project" value="InterPro"/>
</dbReference>
<gene>
    <name evidence="6" type="primary">pstS</name>
    <name evidence="6" type="ORF">MLAUSG7_0132</name>
</gene>
<dbReference type="PROSITE" id="PS51257">
    <property type="entry name" value="PROKAR_LIPOPROTEIN"/>
    <property type="match status" value="1"/>
</dbReference>
<dbReference type="SUPFAM" id="SSF53850">
    <property type="entry name" value="Periplasmic binding protein-like II"/>
    <property type="match status" value="1"/>
</dbReference>
<keyword evidence="3 4" id="KW-0592">Phosphate transport</keyword>
<proteinExistence type="inferred from homology"/>
<evidence type="ECO:0000256" key="4">
    <source>
        <dbReference type="PIRNR" id="PIRNR002756"/>
    </source>
</evidence>
<accession>A0A8D6PPG7</accession>
<dbReference type="PIRSF" id="PIRSF002756">
    <property type="entry name" value="PstS"/>
    <property type="match status" value="1"/>
</dbReference>
<keyword evidence="2 4" id="KW-0813">Transport</keyword>
<keyword evidence="7" id="KW-1185">Reference proteome</keyword>
<evidence type="ECO:0000313" key="7">
    <source>
        <dbReference type="Proteomes" id="UP000679213"/>
    </source>
</evidence>
<evidence type="ECO:0000259" key="5">
    <source>
        <dbReference type="Pfam" id="PF12849"/>
    </source>
</evidence>
<dbReference type="GO" id="GO:0035435">
    <property type="term" value="P:phosphate ion transmembrane transport"/>
    <property type="evidence" value="ECO:0007669"/>
    <property type="project" value="InterPro"/>
</dbReference>
<dbReference type="PANTHER" id="PTHR42996:SF1">
    <property type="entry name" value="PHOSPHATE-BINDING PROTEIN PSTS"/>
    <property type="match status" value="1"/>
</dbReference>
<comment type="similarity">
    <text evidence="1 4">Belongs to the PstS family.</text>
</comment>
<dbReference type="RefSeq" id="WP_214400067.1">
    <property type="nucleotide sequence ID" value="NZ_LR792632.1"/>
</dbReference>
<dbReference type="Pfam" id="PF12849">
    <property type="entry name" value="PBP_like_2"/>
    <property type="match status" value="1"/>
</dbReference>
<dbReference type="KEGG" id="mesg:MLAUSG7_0132"/>
<evidence type="ECO:0000256" key="1">
    <source>
        <dbReference type="ARBA" id="ARBA00008725"/>
    </source>
</evidence>
<dbReference type="GeneID" id="65882941"/>
<dbReference type="GO" id="GO:0042301">
    <property type="term" value="F:phosphate ion binding"/>
    <property type="evidence" value="ECO:0007669"/>
    <property type="project" value="InterPro"/>
</dbReference>
<dbReference type="InterPro" id="IPR005673">
    <property type="entry name" value="ABC_phos-bd_PstS"/>
</dbReference>
<evidence type="ECO:0000256" key="3">
    <source>
        <dbReference type="ARBA" id="ARBA00022592"/>
    </source>
</evidence>
<sequence length="377" mass="41472">MKKILALILGICLILPIVSLAGCVGDNSQNSQTPSNSKTIIIRTTGATFPKYQIQKWIEDYQKTHPNVKIEYEGGGSGYGQETFLKGLTDIGRTDPPVKEAMWKKFLGTGDQPLQFPEIVGAVVVAYNIPELKNTTLKLSNNALADIYLGKIKYWDDPEIKECNPKIADKLPHKEIIVIHRSDASGTTAIFTTYLSLISKEWADKVGAGKTVNWPVDQMGRGAAGKGNPGVVAILKNTPYSITYTELSYAIEEKLQTAELQNKNGKYVKANETTIKAAVEGVKAYIPNPTEGYKEDLKQLLNAPGDNAYPIVAFTHLLVWENKNGKHYSKEKAKAIKDFLTWVLTEGQKPEHLAPGYVGLPESVAKIGLDAVNRIKE</sequence>
<organism evidence="6 7">
    <name type="scientific">Methanocaldococcus lauensis</name>
    <dbReference type="NCBI Taxonomy" id="2546128"/>
    <lineage>
        <taxon>Archaea</taxon>
        <taxon>Methanobacteriati</taxon>
        <taxon>Methanobacteriota</taxon>
        <taxon>Methanomada group</taxon>
        <taxon>Methanococci</taxon>
        <taxon>Methanococcales</taxon>
        <taxon>Methanocaldococcaceae</taxon>
        <taxon>Methanocaldococcus</taxon>
    </lineage>
</organism>
<name>A0A8D6PPG7_9EURY</name>
<dbReference type="PANTHER" id="PTHR42996">
    <property type="entry name" value="PHOSPHATE-BINDING PROTEIN PSTS"/>
    <property type="match status" value="1"/>
</dbReference>
<dbReference type="Proteomes" id="UP000679213">
    <property type="component" value="Chromosome I"/>
</dbReference>
<evidence type="ECO:0000256" key="2">
    <source>
        <dbReference type="ARBA" id="ARBA00022448"/>
    </source>
</evidence>
<dbReference type="Gene3D" id="3.40.190.10">
    <property type="entry name" value="Periplasmic binding protein-like II"/>
    <property type="match status" value="2"/>
</dbReference>
<dbReference type="EMBL" id="LR792632">
    <property type="protein sequence ID" value="CAB3287305.1"/>
    <property type="molecule type" value="Genomic_DNA"/>
</dbReference>
<dbReference type="InterPro" id="IPR050962">
    <property type="entry name" value="Phosphate-bind_PstS"/>
</dbReference>
<dbReference type="NCBIfam" id="TIGR00975">
    <property type="entry name" value="3a0107s03"/>
    <property type="match status" value="1"/>
</dbReference>
<feature type="domain" description="PBP" evidence="5">
    <location>
        <begin position="35"/>
        <end position="345"/>
    </location>
</feature>
<evidence type="ECO:0000313" key="6">
    <source>
        <dbReference type="EMBL" id="CAB3287305.1"/>
    </source>
</evidence>
<dbReference type="AlphaFoldDB" id="A0A8D6PPG7"/>